<dbReference type="InterPro" id="IPR008271">
    <property type="entry name" value="Ser/Thr_kinase_AS"/>
</dbReference>
<dbReference type="SUPFAM" id="SSF56112">
    <property type="entry name" value="Protein kinase-like (PK-like)"/>
    <property type="match status" value="1"/>
</dbReference>
<evidence type="ECO:0000256" key="8">
    <source>
        <dbReference type="SAM" id="MobiDB-lite"/>
    </source>
</evidence>
<protein>
    <recommendedName>
        <fullName evidence="1">non-specific serine/threonine protein kinase</fullName>
        <ecNumber evidence="1">2.7.11.1</ecNumber>
    </recommendedName>
</protein>
<dbReference type="PANTHER" id="PTHR43289">
    <property type="entry name" value="MITOGEN-ACTIVATED PROTEIN KINASE KINASE KINASE 20-RELATED"/>
    <property type="match status" value="1"/>
</dbReference>
<dbReference type="PANTHER" id="PTHR43289:SF6">
    <property type="entry name" value="SERINE_THREONINE-PROTEIN KINASE NEKL-3"/>
    <property type="match status" value="1"/>
</dbReference>
<name>A0A9X2LS08_9ACTN</name>
<feature type="region of interest" description="Disordered" evidence="8">
    <location>
        <begin position="244"/>
        <end position="272"/>
    </location>
</feature>
<dbReference type="Gene3D" id="3.30.200.20">
    <property type="entry name" value="Phosphorylase Kinase, domain 1"/>
    <property type="match status" value="1"/>
</dbReference>
<evidence type="ECO:0000256" key="7">
    <source>
        <dbReference type="PROSITE-ProRule" id="PRU10141"/>
    </source>
</evidence>
<evidence type="ECO:0000256" key="6">
    <source>
        <dbReference type="ARBA" id="ARBA00022840"/>
    </source>
</evidence>
<keyword evidence="2 10" id="KW-0723">Serine/threonine-protein kinase</keyword>
<dbReference type="PROSITE" id="PS00107">
    <property type="entry name" value="PROTEIN_KINASE_ATP"/>
    <property type="match status" value="1"/>
</dbReference>
<feature type="compositionally biased region" description="Low complexity" evidence="8">
    <location>
        <begin position="339"/>
        <end position="352"/>
    </location>
</feature>
<feature type="compositionally biased region" description="Pro residues" evidence="8">
    <location>
        <begin position="411"/>
        <end position="464"/>
    </location>
</feature>
<evidence type="ECO:0000256" key="5">
    <source>
        <dbReference type="ARBA" id="ARBA00022777"/>
    </source>
</evidence>
<dbReference type="PROSITE" id="PS50011">
    <property type="entry name" value="PROTEIN_KINASE_DOM"/>
    <property type="match status" value="1"/>
</dbReference>
<feature type="region of interest" description="Disordered" evidence="8">
    <location>
        <begin position="497"/>
        <end position="580"/>
    </location>
</feature>
<reference evidence="10" key="1">
    <citation type="submission" date="2022-06" db="EMBL/GenBank/DDBJ databases">
        <title>WGS of actinobacteria.</title>
        <authorList>
            <person name="Thawai C."/>
        </authorList>
    </citation>
    <scope>NUCLEOTIDE SEQUENCE</scope>
    <source>
        <strain evidence="10">AA8</strain>
    </source>
</reference>
<feature type="compositionally biased region" description="Low complexity" evidence="8">
    <location>
        <begin position="381"/>
        <end position="410"/>
    </location>
</feature>
<dbReference type="RefSeq" id="WP_256791691.1">
    <property type="nucleotide sequence ID" value="NZ_JAATER010000080.1"/>
</dbReference>
<dbReference type="InterPro" id="IPR011009">
    <property type="entry name" value="Kinase-like_dom_sf"/>
</dbReference>
<feature type="compositionally biased region" description="Gly residues" evidence="8">
    <location>
        <begin position="328"/>
        <end position="338"/>
    </location>
</feature>
<dbReference type="GO" id="GO:0004674">
    <property type="term" value="F:protein serine/threonine kinase activity"/>
    <property type="evidence" value="ECO:0007669"/>
    <property type="project" value="UniProtKB-KW"/>
</dbReference>
<evidence type="ECO:0000256" key="1">
    <source>
        <dbReference type="ARBA" id="ARBA00012513"/>
    </source>
</evidence>
<dbReference type="InterPro" id="IPR017441">
    <property type="entry name" value="Protein_kinase_ATP_BS"/>
</dbReference>
<feature type="domain" description="Protein kinase" evidence="9">
    <location>
        <begin position="24"/>
        <end position="278"/>
    </location>
</feature>
<dbReference type="GO" id="GO:0005524">
    <property type="term" value="F:ATP binding"/>
    <property type="evidence" value="ECO:0007669"/>
    <property type="project" value="UniProtKB-UniRule"/>
</dbReference>
<evidence type="ECO:0000313" key="10">
    <source>
        <dbReference type="EMBL" id="MCQ8774560.1"/>
    </source>
</evidence>
<feature type="compositionally biased region" description="Low complexity" evidence="8">
    <location>
        <begin position="365"/>
        <end position="374"/>
    </location>
</feature>
<dbReference type="InterPro" id="IPR000719">
    <property type="entry name" value="Prot_kinase_dom"/>
</dbReference>
<feature type="compositionally biased region" description="Pro residues" evidence="8">
    <location>
        <begin position="309"/>
        <end position="319"/>
    </location>
</feature>
<keyword evidence="3" id="KW-0808">Transferase</keyword>
<proteinExistence type="predicted"/>
<evidence type="ECO:0000256" key="2">
    <source>
        <dbReference type="ARBA" id="ARBA00022527"/>
    </source>
</evidence>
<feature type="compositionally biased region" description="Low complexity" evidence="8">
    <location>
        <begin position="513"/>
        <end position="525"/>
    </location>
</feature>
<dbReference type="AlphaFoldDB" id="A0A9X2LS08"/>
<dbReference type="PROSITE" id="PS00108">
    <property type="entry name" value="PROTEIN_KINASE_ST"/>
    <property type="match status" value="1"/>
</dbReference>
<keyword evidence="6 7" id="KW-0067">ATP-binding</keyword>
<dbReference type="EC" id="2.7.11.1" evidence="1"/>
<organism evidence="10 11">
    <name type="scientific">Streptomyces telluris</name>
    <dbReference type="NCBI Taxonomy" id="2720021"/>
    <lineage>
        <taxon>Bacteria</taxon>
        <taxon>Bacillati</taxon>
        <taxon>Actinomycetota</taxon>
        <taxon>Actinomycetes</taxon>
        <taxon>Kitasatosporales</taxon>
        <taxon>Streptomycetaceae</taxon>
        <taxon>Streptomyces</taxon>
    </lineage>
</organism>
<feature type="compositionally biased region" description="Gly residues" evidence="8">
    <location>
        <begin position="526"/>
        <end position="537"/>
    </location>
</feature>
<dbReference type="Gene3D" id="1.10.510.10">
    <property type="entry name" value="Transferase(Phosphotransferase) domain 1"/>
    <property type="match status" value="1"/>
</dbReference>
<evidence type="ECO:0000256" key="3">
    <source>
        <dbReference type="ARBA" id="ARBA00022679"/>
    </source>
</evidence>
<dbReference type="SMART" id="SM00220">
    <property type="entry name" value="S_TKc"/>
    <property type="match status" value="1"/>
</dbReference>
<feature type="region of interest" description="Disordered" evidence="8">
    <location>
        <begin position="286"/>
        <end position="465"/>
    </location>
</feature>
<evidence type="ECO:0000313" key="11">
    <source>
        <dbReference type="Proteomes" id="UP001142374"/>
    </source>
</evidence>
<evidence type="ECO:0000256" key="4">
    <source>
        <dbReference type="ARBA" id="ARBA00022741"/>
    </source>
</evidence>
<keyword evidence="4 7" id="KW-0547">Nucleotide-binding</keyword>
<evidence type="ECO:0000259" key="9">
    <source>
        <dbReference type="PROSITE" id="PS50011"/>
    </source>
</evidence>
<dbReference type="Pfam" id="PF00069">
    <property type="entry name" value="Pkinase"/>
    <property type="match status" value="1"/>
</dbReference>
<feature type="binding site" evidence="7">
    <location>
        <position position="53"/>
    </location>
    <ligand>
        <name>ATP</name>
        <dbReference type="ChEBI" id="CHEBI:30616"/>
    </ligand>
</feature>
<sequence>MRTGRGAHDVDGEQQRHRLLAGRYRLIDQLGAGGMGVVWRAVDELLDREVAVKEVRAPDHLREHDVRVLYARLKQEARAAARVSHPNVITVHDVIEQEGRPWIVMEFVRGRSLAEILQHEGVLTPKEAAKVGSMVLQALRSAHSSGVLHRDVKPANVLLEPSGRVVLTDFGIALVEGSGTLTRTGDLVGSPDYLAPERALGQRPGTPSDLWSLGATLYAAVEGVSPFRRTSALGTLQAVVQDELPTPRRAGPLTPLLEGLLRKDPQTRMGSTEAQRLLDAVASGRTLTQPDLAGPEPAGYVPTARSTPTPSPSASPPADPRTTYGSGYRYGSGAGSYGGPAPSGARAGTPSGAPGGRPPAPPVGTPSATPSTTPAGPPSGAPAGTPSGAPAGRQSSASGGAARSPAYGYPVPAPGPAPAPFPTPTPTPTPSPTPVPVPVPGLAPYPLPAPGPGPAPAPGPAPDPDAPRRGWPVYLGPLLALILIVGGTVAGVLAAGGSGDPDNGHQPGGGTTGTARPPDTSPTPDGSGGTGESGGPGTPSPHPSPSGHATDHAPTYPTTEPTKNPPGTCNGGWVTKCATR</sequence>
<gene>
    <name evidence="10" type="ORF">NQU55_33085</name>
</gene>
<dbReference type="Proteomes" id="UP001142374">
    <property type="component" value="Unassembled WGS sequence"/>
</dbReference>
<accession>A0A9X2LS08</accession>
<comment type="caution">
    <text evidence="10">The sequence shown here is derived from an EMBL/GenBank/DDBJ whole genome shotgun (WGS) entry which is preliminary data.</text>
</comment>
<keyword evidence="5 10" id="KW-0418">Kinase</keyword>
<dbReference type="EMBL" id="JANIID010000047">
    <property type="protein sequence ID" value="MCQ8774560.1"/>
    <property type="molecule type" value="Genomic_DNA"/>
</dbReference>
<keyword evidence="11" id="KW-1185">Reference proteome</keyword>
<dbReference type="CDD" id="cd14014">
    <property type="entry name" value="STKc_PknB_like"/>
    <property type="match status" value="1"/>
</dbReference>
<feature type="compositionally biased region" description="Polar residues" evidence="8">
    <location>
        <begin position="556"/>
        <end position="567"/>
    </location>
</feature>